<dbReference type="Pfam" id="PF13489">
    <property type="entry name" value="Methyltransf_23"/>
    <property type="match status" value="1"/>
</dbReference>
<accession>A0ABX7VTP6</accession>
<dbReference type="GO" id="GO:0032259">
    <property type="term" value="P:methylation"/>
    <property type="evidence" value="ECO:0007669"/>
    <property type="project" value="UniProtKB-KW"/>
</dbReference>
<dbReference type="CDD" id="cd02440">
    <property type="entry name" value="AdoMet_MTases"/>
    <property type="match status" value="1"/>
</dbReference>
<name>A0ABX7VTP6_9BACI</name>
<organism evidence="1 2">
    <name type="scientific">Sediminibacillus dalangtanensis</name>
    <dbReference type="NCBI Taxonomy" id="2729421"/>
    <lineage>
        <taxon>Bacteria</taxon>
        <taxon>Bacillati</taxon>
        <taxon>Bacillota</taxon>
        <taxon>Bacilli</taxon>
        <taxon>Bacillales</taxon>
        <taxon>Bacillaceae</taxon>
        <taxon>Sediminibacillus</taxon>
    </lineage>
</organism>
<dbReference type="Proteomes" id="UP000665043">
    <property type="component" value="Chromosome"/>
</dbReference>
<dbReference type="EMBL" id="CP046956">
    <property type="protein sequence ID" value="QTM98848.1"/>
    <property type="molecule type" value="Genomic_DNA"/>
</dbReference>
<protein>
    <submittedName>
        <fullName evidence="1">Methyltransferase domain-containing protein</fullName>
    </submittedName>
</protein>
<dbReference type="InterPro" id="IPR029063">
    <property type="entry name" value="SAM-dependent_MTases_sf"/>
</dbReference>
<evidence type="ECO:0000313" key="2">
    <source>
        <dbReference type="Proteomes" id="UP000665043"/>
    </source>
</evidence>
<gene>
    <name evidence="1" type="ORF">ERJ70_05775</name>
</gene>
<reference evidence="1 2" key="1">
    <citation type="submission" date="2019-12" db="EMBL/GenBank/DDBJ databases">
        <title>The whole genome sequencing of a strain isolated from a Mars analog, Dalangtan Playa.</title>
        <authorList>
            <person name="Huang T."/>
        </authorList>
    </citation>
    <scope>NUCLEOTIDE SEQUENCE [LARGE SCALE GENOMIC DNA]</scope>
    <source>
        <strain evidence="1 2">DP4-553-S</strain>
    </source>
</reference>
<proteinExistence type="predicted"/>
<keyword evidence="1" id="KW-0808">Transferase</keyword>
<dbReference type="PANTHER" id="PTHR43861:SF1">
    <property type="entry name" value="TRANS-ACONITATE 2-METHYLTRANSFERASE"/>
    <property type="match status" value="1"/>
</dbReference>
<dbReference type="Gene3D" id="3.40.50.150">
    <property type="entry name" value="Vaccinia Virus protein VP39"/>
    <property type="match status" value="1"/>
</dbReference>
<keyword evidence="2" id="KW-1185">Reference proteome</keyword>
<sequence length="253" mass="28714">MKLTEELLEKNRSGWNAVAHHFNGQDALPGYGPYAQSEEELQLFGEIASKKVLDIGFGSGHSLKYMAEKGAAELWGVDFSEEQKGIAEITLQDHLTHLFCAPMETEIGLPKAYFDYVYSIYAIGWTTDLPATFQLIYSYLKVGGSFIFSWDHPLYPHMKSEDGRFYLDASYQEEGMLQFDNFKGENKPMAFQRRKMSTYLNALITAGFTIERVIESDVPADLKDVKAEQSDGYYSLYKAQRFPAAMIIKAVKK</sequence>
<dbReference type="PANTHER" id="PTHR43861">
    <property type="entry name" value="TRANS-ACONITATE 2-METHYLTRANSFERASE-RELATED"/>
    <property type="match status" value="1"/>
</dbReference>
<dbReference type="SUPFAM" id="SSF53335">
    <property type="entry name" value="S-adenosyl-L-methionine-dependent methyltransferases"/>
    <property type="match status" value="1"/>
</dbReference>
<keyword evidence="1" id="KW-0489">Methyltransferase</keyword>
<dbReference type="RefSeq" id="WP_209367836.1">
    <property type="nucleotide sequence ID" value="NZ_CP046956.1"/>
</dbReference>
<evidence type="ECO:0000313" key="1">
    <source>
        <dbReference type="EMBL" id="QTM98848.1"/>
    </source>
</evidence>
<dbReference type="GO" id="GO:0008168">
    <property type="term" value="F:methyltransferase activity"/>
    <property type="evidence" value="ECO:0007669"/>
    <property type="project" value="UniProtKB-KW"/>
</dbReference>